<gene>
    <name evidence="3" type="ORF">SAMN05421844_10356</name>
</gene>
<dbReference type="SUPFAM" id="SSF53681">
    <property type="entry name" value="Aspartate/glutamate racemase"/>
    <property type="match status" value="2"/>
</dbReference>
<dbReference type="InterPro" id="IPR004380">
    <property type="entry name" value="Asp_race"/>
</dbReference>
<dbReference type="InterPro" id="IPR001920">
    <property type="entry name" value="Asp/Glu_race"/>
</dbReference>
<evidence type="ECO:0000313" key="4">
    <source>
        <dbReference type="Proteomes" id="UP000199468"/>
    </source>
</evidence>
<dbReference type="Pfam" id="PF01177">
    <property type="entry name" value="Asp_Glu_race"/>
    <property type="match status" value="1"/>
</dbReference>
<proteinExistence type="inferred from homology"/>
<dbReference type="InterPro" id="IPR018187">
    <property type="entry name" value="Asp/Glu_racemase_AS_1"/>
</dbReference>
<dbReference type="Proteomes" id="UP000199468">
    <property type="component" value="Unassembled WGS sequence"/>
</dbReference>
<dbReference type="PROSITE" id="PS00923">
    <property type="entry name" value="ASP_GLU_RACEMASE_1"/>
    <property type="match status" value="1"/>
</dbReference>
<comment type="similarity">
    <text evidence="1">Belongs to the aspartate/glutamate racemases family.</text>
</comment>
<keyword evidence="4" id="KW-1185">Reference proteome</keyword>
<reference evidence="3 4" key="1">
    <citation type="submission" date="2016-10" db="EMBL/GenBank/DDBJ databases">
        <authorList>
            <person name="Varghese N."/>
            <person name="Submissions S."/>
        </authorList>
    </citation>
    <scope>NUCLEOTIDE SEQUENCE [LARGE SCALE GENOMIC DNA]</scope>
    <source>
        <strain evidence="3 4">DSM 26672</strain>
    </source>
</reference>
<dbReference type="Gene3D" id="3.40.50.1860">
    <property type="match status" value="2"/>
</dbReference>
<evidence type="ECO:0000313" key="3">
    <source>
        <dbReference type="EMBL" id="SDG14581.1"/>
    </source>
</evidence>
<dbReference type="InterPro" id="IPR015942">
    <property type="entry name" value="Asp/Glu/hydantoin_racemase"/>
</dbReference>
<dbReference type="PANTHER" id="PTHR21198:SF7">
    <property type="entry name" value="ASPARTATE-GLUTAMATE RACEMASE FAMILY"/>
    <property type="match status" value="1"/>
</dbReference>
<dbReference type="RefSeq" id="WP_091856727.1">
    <property type="nucleotide sequence ID" value="NZ_FNBZ01000003.1"/>
</dbReference>
<dbReference type="EMBL" id="FNBZ01000003">
    <property type="protein sequence ID" value="SDG14581.1"/>
    <property type="molecule type" value="Genomic_DNA"/>
</dbReference>
<sequence length="238" mass="24472">MAEPLGPESRPVVGILGGMGPEATVDLMRRVIAATPAQDDADHIRMLVDNNPAVPSRIAALIEGTGPSPLPELVRMARGLAAGGATMLAMPCNTAHYYAGGIVEAVPLPFLNMIALTVERVAAMVPAGTQVGLLASTAVFKIGLYEQAFADHGLPILAPERQDEVMALIRAVKTGDTGAARRGALAAIAERLVQGGAGIILVACTELSIMADAIAGTVPVLDAMDVLAEEIVVQAKGR</sequence>
<dbReference type="PANTHER" id="PTHR21198">
    <property type="entry name" value="GLUTAMATE RACEMASE"/>
    <property type="match status" value="1"/>
</dbReference>
<comment type="caution">
    <text evidence="3">The sequence shown here is derived from an EMBL/GenBank/DDBJ whole genome shotgun (WGS) entry which is preliminary data.</text>
</comment>
<keyword evidence="2" id="KW-0413">Isomerase</keyword>
<name>A0ABY0NUK3_9HYPH</name>
<evidence type="ECO:0000256" key="1">
    <source>
        <dbReference type="ARBA" id="ARBA00007847"/>
    </source>
</evidence>
<organism evidence="3 4">
    <name type="scientific">Bosea robiniae</name>
    <dbReference type="NCBI Taxonomy" id="1036780"/>
    <lineage>
        <taxon>Bacteria</taxon>
        <taxon>Pseudomonadati</taxon>
        <taxon>Pseudomonadota</taxon>
        <taxon>Alphaproteobacteria</taxon>
        <taxon>Hyphomicrobiales</taxon>
        <taxon>Boseaceae</taxon>
        <taxon>Bosea</taxon>
    </lineage>
</organism>
<evidence type="ECO:0000256" key="2">
    <source>
        <dbReference type="ARBA" id="ARBA00023235"/>
    </source>
</evidence>
<accession>A0ABY0NUK3</accession>
<dbReference type="NCBIfam" id="TIGR00035">
    <property type="entry name" value="asp_race"/>
    <property type="match status" value="1"/>
</dbReference>
<protein>
    <submittedName>
        <fullName evidence="3">Aspartate racemase</fullName>
    </submittedName>
</protein>